<dbReference type="InterPro" id="IPR050832">
    <property type="entry name" value="Bact_Acetyltransf"/>
</dbReference>
<dbReference type="PANTHER" id="PTHR43877:SF1">
    <property type="entry name" value="ACETYLTRANSFERASE"/>
    <property type="match status" value="1"/>
</dbReference>
<dbReference type="Pfam" id="PF13673">
    <property type="entry name" value="Acetyltransf_10"/>
    <property type="match status" value="1"/>
</dbReference>
<evidence type="ECO:0000256" key="1">
    <source>
        <dbReference type="ARBA" id="ARBA00022679"/>
    </source>
</evidence>
<gene>
    <name evidence="4" type="ORF">FHP08_05615</name>
</gene>
<reference evidence="4 5" key="1">
    <citation type="submission" date="2019-06" db="EMBL/GenBank/DDBJ databases">
        <title>Quisquiliibacterium sp. nov., isolated from a maize field.</title>
        <authorList>
            <person name="Lin S.-Y."/>
            <person name="Tsai C.-F."/>
            <person name="Young C.-C."/>
        </authorList>
    </citation>
    <scope>NUCLEOTIDE SEQUENCE [LARGE SCALE GENOMIC DNA]</scope>
    <source>
        <strain evidence="4 5">CC-CFT501</strain>
    </source>
</reference>
<dbReference type="PANTHER" id="PTHR43877">
    <property type="entry name" value="AMINOALKYLPHOSPHONATE N-ACETYLTRANSFERASE-RELATED-RELATED"/>
    <property type="match status" value="1"/>
</dbReference>
<accession>A0A5C8P181</accession>
<dbReference type="PROSITE" id="PS51186">
    <property type="entry name" value="GNAT"/>
    <property type="match status" value="1"/>
</dbReference>
<sequence>MRASIAGDRACLRCGDWAALREVAAPVRTEVFIVEQAIPAELEWDEDDAVSIHCVAFAGDRAVGCGRLLPDGRIGRMAVLKPWRGQGLGGAILERLVEAAKARGDVVARLSAQCHAAGFYRAHGFLPDGPEFDEAGIPHLPMKRALR</sequence>
<name>A0A5C8P181_9BURK</name>
<keyword evidence="1 4" id="KW-0808">Transferase</keyword>
<dbReference type="InterPro" id="IPR000182">
    <property type="entry name" value="GNAT_dom"/>
</dbReference>
<evidence type="ECO:0000259" key="3">
    <source>
        <dbReference type="PROSITE" id="PS51186"/>
    </source>
</evidence>
<dbReference type="AlphaFoldDB" id="A0A5C8P181"/>
<evidence type="ECO:0000256" key="2">
    <source>
        <dbReference type="ARBA" id="ARBA00023315"/>
    </source>
</evidence>
<evidence type="ECO:0000313" key="4">
    <source>
        <dbReference type="EMBL" id="TXL67094.1"/>
    </source>
</evidence>
<dbReference type="Gene3D" id="3.40.630.30">
    <property type="match status" value="1"/>
</dbReference>
<protein>
    <submittedName>
        <fullName evidence="4">GNAT family N-acetyltransferase</fullName>
    </submittedName>
</protein>
<dbReference type="SUPFAM" id="SSF55729">
    <property type="entry name" value="Acyl-CoA N-acyltransferases (Nat)"/>
    <property type="match status" value="1"/>
</dbReference>
<dbReference type="OrthoDB" id="9796171at2"/>
<feature type="domain" description="N-acetyltransferase" evidence="3">
    <location>
        <begin position="7"/>
        <end position="147"/>
    </location>
</feature>
<keyword evidence="2" id="KW-0012">Acyltransferase</keyword>
<evidence type="ECO:0000313" key="5">
    <source>
        <dbReference type="Proteomes" id="UP000321548"/>
    </source>
</evidence>
<dbReference type="GO" id="GO:0016747">
    <property type="term" value="F:acyltransferase activity, transferring groups other than amino-acyl groups"/>
    <property type="evidence" value="ECO:0007669"/>
    <property type="project" value="InterPro"/>
</dbReference>
<comment type="caution">
    <text evidence="4">The sequence shown here is derived from an EMBL/GenBank/DDBJ whole genome shotgun (WGS) entry which is preliminary data.</text>
</comment>
<proteinExistence type="predicted"/>
<dbReference type="EMBL" id="VDUY01000002">
    <property type="protein sequence ID" value="TXL67094.1"/>
    <property type="molecule type" value="Genomic_DNA"/>
</dbReference>
<dbReference type="Proteomes" id="UP000321548">
    <property type="component" value="Unassembled WGS sequence"/>
</dbReference>
<dbReference type="RefSeq" id="WP_147703343.1">
    <property type="nucleotide sequence ID" value="NZ_VDUY01000002.1"/>
</dbReference>
<organism evidence="4 5">
    <name type="scientific">Zeimonas arvi</name>
    <dbReference type="NCBI Taxonomy" id="2498847"/>
    <lineage>
        <taxon>Bacteria</taxon>
        <taxon>Pseudomonadati</taxon>
        <taxon>Pseudomonadota</taxon>
        <taxon>Betaproteobacteria</taxon>
        <taxon>Burkholderiales</taxon>
        <taxon>Burkholderiaceae</taxon>
        <taxon>Zeimonas</taxon>
    </lineage>
</organism>
<keyword evidence="5" id="KW-1185">Reference proteome</keyword>
<dbReference type="InterPro" id="IPR016181">
    <property type="entry name" value="Acyl_CoA_acyltransferase"/>
</dbReference>
<dbReference type="CDD" id="cd04301">
    <property type="entry name" value="NAT_SF"/>
    <property type="match status" value="1"/>
</dbReference>